<dbReference type="SUPFAM" id="SSF55811">
    <property type="entry name" value="Nudix"/>
    <property type="match status" value="1"/>
</dbReference>
<reference evidence="2 3" key="1">
    <citation type="submission" date="2017-09" db="EMBL/GenBank/DDBJ databases">
        <title>Depth-based differentiation of microbial function through sediment-hosted aquifers and enrichment of novel symbionts in the deep terrestrial subsurface.</title>
        <authorList>
            <person name="Probst A.J."/>
            <person name="Ladd B."/>
            <person name="Jarett J.K."/>
            <person name="Geller-Mcgrath D.E."/>
            <person name="Sieber C.M."/>
            <person name="Emerson J.B."/>
            <person name="Anantharaman K."/>
            <person name="Thomas B.C."/>
            <person name="Malmstrom R."/>
            <person name="Stieglmeier M."/>
            <person name="Klingl A."/>
            <person name="Woyke T."/>
            <person name="Ryan C.M."/>
            <person name="Banfield J.F."/>
        </authorList>
    </citation>
    <scope>NUCLEOTIDE SEQUENCE [LARGE SCALE GENOMIC DNA]</scope>
    <source>
        <strain evidence="2">CG11_big_fil_rev_8_21_14_0_20_40_24</strain>
    </source>
</reference>
<comment type="caution">
    <text evidence="2">The sequence shown here is derived from an EMBL/GenBank/DDBJ whole genome shotgun (WGS) entry which is preliminary data.</text>
</comment>
<dbReference type="InterPro" id="IPR000086">
    <property type="entry name" value="NUDIX_hydrolase_dom"/>
</dbReference>
<gene>
    <name evidence="2" type="ORF">COV95_00215</name>
</gene>
<organism evidence="2 3">
    <name type="scientific">Candidatus Zambryskibacteria bacterium CG11_big_fil_rev_8_21_14_0_20_40_24</name>
    <dbReference type="NCBI Taxonomy" id="1975116"/>
    <lineage>
        <taxon>Bacteria</taxon>
        <taxon>Candidatus Zambryskiibacteriota</taxon>
    </lineage>
</organism>
<name>A0A2H0K7E5_9BACT</name>
<dbReference type="EMBL" id="PCVC01000007">
    <property type="protein sequence ID" value="PIQ67157.1"/>
    <property type="molecule type" value="Genomic_DNA"/>
</dbReference>
<evidence type="ECO:0000313" key="3">
    <source>
        <dbReference type="Proteomes" id="UP000229834"/>
    </source>
</evidence>
<dbReference type="PROSITE" id="PS51462">
    <property type="entry name" value="NUDIX"/>
    <property type="match status" value="1"/>
</dbReference>
<dbReference type="Proteomes" id="UP000229834">
    <property type="component" value="Unassembled WGS sequence"/>
</dbReference>
<evidence type="ECO:0000313" key="2">
    <source>
        <dbReference type="EMBL" id="PIQ67157.1"/>
    </source>
</evidence>
<feature type="domain" description="Nudix hydrolase" evidence="1">
    <location>
        <begin position="24"/>
        <end position="159"/>
    </location>
</feature>
<dbReference type="Gene3D" id="3.90.79.10">
    <property type="entry name" value="Nucleoside Triphosphate Pyrophosphohydrolase"/>
    <property type="match status" value="1"/>
</dbReference>
<dbReference type="Pfam" id="PF00293">
    <property type="entry name" value="NUDIX"/>
    <property type="match status" value="1"/>
</dbReference>
<dbReference type="PANTHER" id="PTHR43736">
    <property type="entry name" value="ADP-RIBOSE PYROPHOSPHATASE"/>
    <property type="match status" value="1"/>
</dbReference>
<dbReference type="InterPro" id="IPR015797">
    <property type="entry name" value="NUDIX_hydrolase-like_dom_sf"/>
</dbReference>
<sequence>MKIDKGRFIRRVWYNISMATDYTKARSAPVLLIFVKHRDKYLIVKRSSKMLTYKNVWSCLAGFVDDEKSMEEKVEFEIEEELGLKKTDIKKITKGETYLFVDEELDREWIRHIYLVEITNPNIKLSWEHTEYVWINPEDLDDYETTPGFASDMNKVSKL</sequence>
<accession>A0A2H0K7E5</accession>
<dbReference type="PANTHER" id="PTHR43736:SF1">
    <property type="entry name" value="DIHYDRONEOPTERIN TRIPHOSPHATE DIPHOSPHATASE"/>
    <property type="match status" value="1"/>
</dbReference>
<proteinExistence type="predicted"/>
<dbReference type="AlphaFoldDB" id="A0A2H0K7E5"/>
<protein>
    <recommendedName>
        <fullName evidence="1">Nudix hydrolase domain-containing protein</fullName>
    </recommendedName>
</protein>
<evidence type="ECO:0000259" key="1">
    <source>
        <dbReference type="PROSITE" id="PS51462"/>
    </source>
</evidence>